<feature type="binding site" evidence="6">
    <location>
        <position position="200"/>
    </location>
    <ligand>
        <name>FAD</name>
        <dbReference type="ChEBI" id="CHEBI:57692"/>
    </ligand>
</feature>
<dbReference type="GO" id="GO:0005737">
    <property type="term" value="C:cytoplasm"/>
    <property type="evidence" value="ECO:0007669"/>
    <property type="project" value="TreeGrafter"/>
</dbReference>
<dbReference type="OrthoDB" id="2015447at2759"/>
<gene>
    <name evidence="8" type="ORF">F5X68DRAFT_219350</name>
</gene>
<dbReference type="GO" id="GO:0019478">
    <property type="term" value="P:D-amino acid catabolic process"/>
    <property type="evidence" value="ECO:0007669"/>
    <property type="project" value="TreeGrafter"/>
</dbReference>
<dbReference type="EMBL" id="JAGSXJ010000001">
    <property type="protein sequence ID" value="KAH6696928.1"/>
    <property type="molecule type" value="Genomic_DNA"/>
</dbReference>
<dbReference type="PANTHER" id="PTHR11530">
    <property type="entry name" value="D-AMINO ACID OXIDASE"/>
    <property type="match status" value="1"/>
</dbReference>
<dbReference type="Pfam" id="PF01266">
    <property type="entry name" value="DAO"/>
    <property type="match status" value="1"/>
</dbReference>
<evidence type="ECO:0000313" key="8">
    <source>
        <dbReference type="EMBL" id="KAH6696928.1"/>
    </source>
</evidence>
<comment type="similarity">
    <text evidence="2">Belongs to the DAMOX/DASOX family.</text>
</comment>
<evidence type="ECO:0000256" key="1">
    <source>
        <dbReference type="ARBA" id="ARBA00001974"/>
    </source>
</evidence>
<keyword evidence="5" id="KW-0560">Oxidoreductase</keyword>
<evidence type="ECO:0000256" key="5">
    <source>
        <dbReference type="ARBA" id="ARBA00023002"/>
    </source>
</evidence>
<dbReference type="Gene3D" id="3.40.50.720">
    <property type="entry name" value="NAD(P)-binding Rossmann-like Domain"/>
    <property type="match status" value="1"/>
</dbReference>
<reference evidence="8" key="1">
    <citation type="journal article" date="2021" name="Nat. Commun.">
        <title>Genetic determinants of endophytism in the Arabidopsis root mycobiome.</title>
        <authorList>
            <person name="Mesny F."/>
            <person name="Miyauchi S."/>
            <person name="Thiergart T."/>
            <person name="Pickel B."/>
            <person name="Atanasova L."/>
            <person name="Karlsson M."/>
            <person name="Huettel B."/>
            <person name="Barry K.W."/>
            <person name="Haridas S."/>
            <person name="Chen C."/>
            <person name="Bauer D."/>
            <person name="Andreopoulos W."/>
            <person name="Pangilinan J."/>
            <person name="LaButti K."/>
            <person name="Riley R."/>
            <person name="Lipzen A."/>
            <person name="Clum A."/>
            <person name="Drula E."/>
            <person name="Henrissat B."/>
            <person name="Kohler A."/>
            <person name="Grigoriev I.V."/>
            <person name="Martin F.M."/>
            <person name="Hacquard S."/>
        </authorList>
    </citation>
    <scope>NUCLEOTIDE SEQUENCE</scope>
    <source>
        <strain evidence="8">MPI-SDFR-AT-0117</strain>
    </source>
</reference>
<feature type="binding site" evidence="6">
    <location>
        <position position="336"/>
    </location>
    <ligand>
        <name>D-dopa</name>
        <dbReference type="ChEBI" id="CHEBI:149689"/>
    </ligand>
</feature>
<dbReference type="PIRSF" id="PIRSF000189">
    <property type="entry name" value="D-aa_oxidase"/>
    <property type="match status" value="1"/>
</dbReference>
<keyword evidence="4 6" id="KW-0274">FAD</keyword>
<feature type="domain" description="FAD dependent oxidoreductase" evidence="7">
    <location>
        <begin position="21"/>
        <end position="345"/>
    </location>
</feature>
<keyword evidence="9" id="KW-1185">Reference proteome</keyword>
<feature type="binding site" evidence="6">
    <location>
        <position position="305"/>
    </location>
    <ligand>
        <name>D-dopa</name>
        <dbReference type="ChEBI" id="CHEBI:149689"/>
    </ligand>
</feature>
<evidence type="ECO:0000259" key="7">
    <source>
        <dbReference type="Pfam" id="PF01266"/>
    </source>
</evidence>
<evidence type="ECO:0000256" key="3">
    <source>
        <dbReference type="ARBA" id="ARBA00022630"/>
    </source>
</evidence>
<dbReference type="AlphaFoldDB" id="A0A9P8VM14"/>
<evidence type="ECO:0000256" key="2">
    <source>
        <dbReference type="ARBA" id="ARBA00006730"/>
    </source>
</evidence>
<dbReference type="GO" id="GO:0003884">
    <property type="term" value="F:D-amino-acid oxidase activity"/>
    <property type="evidence" value="ECO:0007669"/>
    <property type="project" value="InterPro"/>
</dbReference>
<dbReference type="Proteomes" id="UP000770015">
    <property type="component" value="Unassembled WGS sequence"/>
</dbReference>
<dbReference type="SUPFAM" id="SSF51971">
    <property type="entry name" value="Nucleotide-binding domain"/>
    <property type="match status" value="1"/>
</dbReference>
<evidence type="ECO:0000256" key="4">
    <source>
        <dbReference type="ARBA" id="ARBA00022827"/>
    </source>
</evidence>
<feature type="binding site" evidence="6">
    <location>
        <position position="237"/>
    </location>
    <ligand>
        <name>D-dopa</name>
        <dbReference type="ChEBI" id="CHEBI:149689"/>
    </ligand>
</feature>
<organism evidence="8 9">
    <name type="scientific">Plectosphaerella plurivora</name>
    <dbReference type="NCBI Taxonomy" id="936078"/>
    <lineage>
        <taxon>Eukaryota</taxon>
        <taxon>Fungi</taxon>
        <taxon>Dikarya</taxon>
        <taxon>Ascomycota</taxon>
        <taxon>Pezizomycotina</taxon>
        <taxon>Sordariomycetes</taxon>
        <taxon>Hypocreomycetidae</taxon>
        <taxon>Glomerellales</taxon>
        <taxon>Plectosphaerellaceae</taxon>
        <taxon>Plectosphaerella</taxon>
    </lineage>
</organism>
<keyword evidence="3" id="KW-0285">Flavoprotein</keyword>
<name>A0A9P8VM14_9PEZI</name>
<dbReference type="PANTHER" id="PTHR11530:SF11">
    <property type="entry name" value="D-ASPARTATE OXIDASE"/>
    <property type="match status" value="1"/>
</dbReference>
<dbReference type="GO" id="GO:0071949">
    <property type="term" value="F:FAD binding"/>
    <property type="evidence" value="ECO:0007669"/>
    <property type="project" value="InterPro"/>
</dbReference>
<evidence type="ECO:0000313" key="9">
    <source>
        <dbReference type="Proteomes" id="UP000770015"/>
    </source>
</evidence>
<feature type="binding site" evidence="6">
    <location>
        <position position="244"/>
    </location>
    <ligand>
        <name>D-dopa</name>
        <dbReference type="ChEBI" id="CHEBI:149689"/>
    </ligand>
</feature>
<comment type="cofactor">
    <cofactor evidence="1 6">
        <name>FAD</name>
        <dbReference type="ChEBI" id="CHEBI:57692"/>
    </cofactor>
</comment>
<protein>
    <recommendedName>
        <fullName evidence="7">FAD dependent oxidoreductase domain-containing protein</fullName>
    </recommendedName>
</protein>
<evidence type="ECO:0000256" key="6">
    <source>
        <dbReference type="PIRSR" id="PIRSR000189-1"/>
    </source>
</evidence>
<proteinExistence type="inferred from homology"/>
<dbReference type="SUPFAM" id="SSF54373">
    <property type="entry name" value="FAD-linked reductases, C-terminal domain"/>
    <property type="match status" value="1"/>
</dbReference>
<dbReference type="Gene3D" id="3.30.9.10">
    <property type="entry name" value="D-Amino Acid Oxidase, subunit A, domain 2"/>
    <property type="match status" value="1"/>
</dbReference>
<dbReference type="InterPro" id="IPR006076">
    <property type="entry name" value="FAD-dep_OxRdtase"/>
</dbReference>
<sequence>MAHQSNHFALPSVAPQTSRPIVIVGAGIIGLDTALVLCQRGLGPEITIVAEHFPGDNSVKYVSPLAGANFSAISGNDDNALRWDRLGYQHLIKQASQYGRQSWIKRTPSVEYWDEGVSQDKLDSISAYLEDFKVIPISELPEGVAVGVSFTTVTINAPKHIEWLHSLLKTEYGVQFARARLPSIHAACVGPDVKLVFNCTGNGAKTLGGVSDARCYPTRGQILLARVPHVDTNIMRHGRDYVTYVIPRPWSNGNAILGGYLQKGNDCTDTFLDASKSILKRTEALSAQIGGGPEPEILATIAGLRPSREGGARVERAQLVVDGARRVLVHNYGAGGTGYQAGYGMSLDAVATVEDVLAAWPAATTRL</sequence>
<dbReference type="InterPro" id="IPR023209">
    <property type="entry name" value="DAO"/>
</dbReference>
<accession>A0A9P8VM14</accession>
<comment type="caution">
    <text evidence="8">The sequence shown here is derived from an EMBL/GenBank/DDBJ whole genome shotgun (WGS) entry which is preliminary data.</text>
</comment>